<dbReference type="EMBL" id="GGFL01012318">
    <property type="protein sequence ID" value="MBW76496.1"/>
    <property type="molecule type" value="Transcribed_RNA"/>
</dbReference>
<reference evidence="2" key="1">
    <citation type="submission" date="2018-01" db="EMBL/GenBank/DDBJ databases">
        <title>An insight into the sialome of Amazonian anophelines.</title>
        <authorList>
            <person name="Ribeiro J.M."/>
            <person name="Scarpassa V."/>
            <person name="Calvo E."/>
        </authorList>
    </citation>
    <scope>NUCLEOTIDE SEQUENCE</scope>
</reference>
<keyword evidence="1" id="KW-1133">Transmembrane helix</keyword>
<dbReference type="AlphaFoldDB" id="A0A2M4DG41"/>
<evidence type="ECO:0000313" key="2">
    <source>
        <dbReference type="EMBL" id="MBW76496.1"/>
    </source>
</evidence>
<keyword evidence="1" id="KW-0472">Membrane</keyword>
<feature type="transmembrane region" description="Helical" evidence="1">
    <location>
        <begin position="6"/>
        <end position="25"/>
    </location>
</feature>
<accession>A0A2M4DG41</accession>
<name>A0A2M4DG41_ANODA</name>
<keyword evidence="1" id="KW-0812">Transmembrane</keyword>
<evidence type="ECO:0000256" key="1">
    <source>
        <dbReference type="SAM" id="Phobius"/>
    </source>
</evidence>
<sequence length="67" mass="7270">MADASNSGFSVVVVVVVVVVVDVVLGSGVTRGQSASSHVTTVLRHRQVAQPWYPDWKTSFSRYHEPS</sequence>
<protein>
    <submittedName>
        <fullName evidence="2">Putative secreted protein</fullName>
    </submittedName>
</protein>
<organism evidence="2">
    <name type="scientific">Anopheles darlingi</name>
    <name type="common">Mosquito</name>
    <dbReference type="NCBI Taxonomy" id="43151"/>
    <lineage>
        <taxon>Eukaryota</taxon>
        <taxon>Metazoa</taxon>
        <taxon>Ecdysozoa</taxon>
        <taxon>Arthropoda</taxon>
        <taxon>Hexapoda</taxon>
        <taxon>Insecta</taxon>
        <taxon>Pterygota</taxon>
        <taxon>Neoptera</taxon>
        <taxon>Endopterygota</taxon>
        <taxon>Diptera</taxon>
        <taxon>Nematocera</taxon>
        <taxon>Culicoidea</taxon>
        <taxon>Culicidae</taxon>
        <taxon>Anophelinae</taxon>
        <taxon>Anopheles</taxon>
    </lineage>
</organism>
<proteinExistence type="predicted"/>